<sequence>MFPASRRMIAMTSGRARQRGLSFVSLCILVVLIVFVGYVAVKSIPVASEYMSLKKTLKQAAQQNTVSEVRATYDRVASIESLGNYTDPIRSTDLAITKVNDRVVVSVEYDREIPLFGPAYLVYRLNVSSE</sequence>
<evidence type="ECO:0008006" key="4">
    <source>
        <dbReference type="Google" id="ProtNLM"/>
    </source>
</evidence>
<evidence type="ECO:0000313" key="2">
    <source>
        <dbReference type="EMBL" id="SHE32487.1"/>
    </source>
</evidence>
<evidence type="ECO:0000256" key="1">
    <source>
        <dbReference type="SAM" id="Phobius"/>
    </source>
</evidence>
<name>A0A1M4SKG2_9BURK</name>
<organism evidence="2 3">
    <name type="scientific">Lampropedia hyalina DSM 16112</name>
    <dbReference type="NCBI Taxonomy" id="1122156"/>
    <lineage>
        <taxon>Bacteria</taxon>
        <taxon>Pseudomonadati</taxon>
        <taxon>Pseudomonadota</taxon>
        <taxon>Betaproteobacteria</taxon>
        <taxon>Burkholderiales</taxon>
        <taxon>Comamonadaceae</taxon>
        <taxon>Lampropedia</taxon>
    </lineage>
</organism>
<protein>
    <recommendedName>
        <fullName evidence="4">DUF4845 domain-containing protein</fullName>
    </recommendedName>
</protein>
<dbReference type="EMBL" id="FQUZ01000001">
    <property type="protein sequence ID" value="SHE32487.1"/>
    <property type="molecule type" value="Genomic_DNA"/>
</dbReference>
<gene>
    <name evidence="2" type="ORF">SAMN02745117_00136</name>
</gene>
<proteinExistence type="predicted"/>
<dbReference type="RefSeq" id="WP_234971005.1">
    <property type="nucleotide sequence ID" value="NZ_FQUZ01000001.1"/>
</dbReference>
<keyword evidence="3" id="KW-1185">Reference proteome</keyword>
<dbReference type="STRING" id="1122156.SAMN02745117_00136"/>
<accession>A0A1M4SKG2</accession>
<keyword evidence="1" id="KW-0812">Transmembrane</keyword>
<dbReference type="InterPro" id="IPR032314">
    <property type="entry name" value="DUF4845"/>
</dbReference>
<dbReference type="AlphaFoldDB" id="A0A1M4SKG2"/>
<keyword evidence="1" id="KW-1133">Transmembrane helix</keyword>
<keyword evidence="1" id="KW-0472">Membrane</keyword>
<dbReference type="Pfam" id="PF16137">
    <property type="entry name" value="DUF4845"/>
    <property type="match status" value="1"/>
</dbReference>
<dbReference type="Proteomes" id="UP000184327">
    <property type="component" value="Unassembled WGS sequence"/>
</dbReference>
<evidence type="ECO:0000313" key="3">
    <source>
        <dbReference type="Proteomes" id="UP000184327"/>
    </source>
</evidence>
<feature type="transmembrane region" description="Helical" evidence="1">
    <location>
        <begin position="21"/>
        <end position="41"/>
    </location>
</feature>
<reference evidence="2 3" key="1">
    <citation type="submission" date="2016-11" db="EMBL/GenBank/DDBJ databases">
        <authorList>
            <person name="Jaros S."/>
            <person name="Januszkiewicz K."/>
            <person name="Wedrychowicz H."/>
        </authorList>
    </citation>
    <scope>NUCLEOTIDE SEQUENCE [LARGE SCALE GENOMIC DNA]</scope>
    <source>
        <strain evidence="2 3">DSM 16112</strain>
    </source>
</reference>